<comment type="pathway">
    <text evidence="8">Aminoacyl-tRNA biosynthesis; selenocysteinyl-tRNA(Sec) biosynthesis; selenocysteinyl-tRNA(Sec) from L-seryl-tRNA(Sec) (bacterial route): step 1/1.</text>
</comment>
<keyword evidence="6 8" id="KW-0711">Selenium</keyword>
<feature type="modified residue" description="N6-(pyridoxal phosphate)lysine" evidence="8">
    <location>
        <position position="272"/>
    </location>
</feature>
<dbReference type="EMBL" id="JACHXO010000002">
    <property type="protein sequence ID" value="MBB3194053.1"/>
    <property type="molecule type" value="Genomic_DNA"/>
</dbReference>
<keyword evidence="10" id="KW-1185">Reference proteome</keyword>
<dbReference type="SUPFAM" id="SSF53383">
    <property type="entry name" value="PLP-dependent transferases"/>
    <property type="match status" value="1"/>
</dbReference>
<name>A0ABR6GSE1_9BURK</name>
<dbReference type="EC" id="2.9.1.1" evidence="8"/>
<dbReference type="NCBIfam" id="TIGR00474">
    <property type="entry name" value="selA"/>
    <property type="match status" value="1"/>
</dbReference>
<comment type="subcellular location">
    <subcellularLocation>
        <location evidence="8">Cytoplasm</location>
    </subcellularLocation>
</comment>
<dbReference type="PANTHER" id="PTHR32328:SF0">
    <property type="entry name" value="L-SERYL-TRNA(SEC) SELENIUM TRANSFERASE"/>
    <property type="match status" value="1"/>
</dbReference>
<comment type="catalytic activity">
    <reaction evidence="8">
        <text>L-seryl-tRNA(Sec) + selenophosphate + H(+) = L-selenocysteinyl-tRNA(Sec) + phosphate</text>
        <dbReference type="Rhea" id="RHEA:22728"/>
        <dbReference type="Rhea" id="RHEA-COMP:9742"/>
        <dbReference type="Rhea" id="RHEA-COMP:9743"/>
        <dbReference type="ChEBI" id="CHEBI:15378"/>
        <dbReference type="ChEBI" id="CHEBI:16144"/>
        <dbReference type="ChEBI" id="CHEBI:43474"/>
        <dbReference type="ChEBI" id="CHEBI:78533"/>
        <dbReference type="ChEBI" id="CHEBI:78573"/>
        <dbReference type="EC" id="2.9.1.1"/>
    </reaction>
</comment>
<dbReference type="InterPro" id="IPR018319">
    <property type="entry name" value="SelA-like"/>
</dbReference>
<comment type="cofactor">
    <cofactor evidence="1 8">
        <name>pyridoxal 5'-phosphate</name>
        <dbReference type="ChEBI" id="CHEBI:597326"/>
    </cofactor>
</comment>
<keyword evidence="3 8" id="KW-0808">Transferase</keyword>
<keyword evidence="5 8" id="KW-0648">Protein biosynthesis</keyword>
<comment type="caution">
    <text evidence="9">The sequence shown here is derived from an EMBL/GenBank/DDBJ whole genome shotgun (WGS) entry which is preliminary data.</text>
</comment>
<evidence type="ECO:0000313" key="9">
    <source>
        <dbReference type="EMBL" id="MBB3194053.1"/>
    </source>
</evidence>
<dbReference type="HAMAP" id="MF_00423">
    <property type="entry name" value="SelA"/>
    <property type="match status" value="1"/>
</dbReference>
<dbReference type="InterPro" id="IPR015424">
    <property type="entry name" value="PyrdxlP-dep_Trfase"/>
</dbReference>
<sequence length="453" mass="48687">MTPLVAAHGHALVASQARELLDRWRAEALQGRLSREQLPQLPDALRTRCEERLTPRMRRVINLTGTVLHTNLGRALLADEALQQVLACMGSPNNLEFDLALGARGDRDSLVEDLLCEITGAEAATVVNNNAAAVLLGIAALAGGREVIVSRGELVEIGGAFRMPDVMAAAGARLVEVGTTNRTHPRDYEAAIGPATALLMKVHTSNYAIQGFTSSVDEATLAPIARARGVPLMTDLGSGSLVDLAQWGLPAEPLPQQMLQDGCDVVTFSGDKLLGGPQAGLIVGTREHIQRIRKFPMKRALRLSKLPLAALEATLRLYLKPDRLTRDLPTLRHLTRPVAQIEAQAARLLAPLQQAVTPRFEVRTASMRGQIGSGSLPVETLPSAGLALAPVLPGKRGMGRALDELQTALRALPLPVVARVQADELWMDLRCLDEGAREAEFLAQLPRLAEALQ</sequence>
<keyword evidence="4 8" id="KW-0663">Pyridoxal phosphate</keyword>
<dbReference type="Pfam" id="PF03841">
    <property type="entry name" value="SelA"/>
    <property type="match status" value="1"/>
</dbReference>
<dbReference type="GO" id="GO:0004125">
    <property type="term" value="F:L-seryl-tRNA(Sec) selenium transferase activity"/>
    <property type="evidence" value="ECO:0007669"/>
    <property type="project" value="UniProtKB-EC"/>
</dbReference>
<evidence type="ECO:0000256" key="6">
    <source>
        <dbReference type="ARBA" id="ARBA00023266"/>
    </source>
</evidence>
<evidence type="ECO:0000256" key="1">
    <source>
        <dbReference type="ARBA" id="ARBA00001933"/>
    </source>
</evidence>
<evidence type="ECO:0000256" key="7">
    <source>
        <dbReference type="ARBA" id="ARBA00044507"/>
    </source>
</evidence>
<evidence type="ECO:0000256" key="3">
    <source>
        <dbReference type="ARBA" id="ARBA00022679"/>
    </source>
</evidence>
<keyword evidence="2 8" id="KW-0963">Cytoplasm</keyword>
<dbReference type="PANTHER" id="PTHR32328">
    <property type="entry name" value="L-SERYL-TRNA(SEC) SELENIUM TRANSFERASE"/>
    <property type="match status" value="1"/>
</dbReference>
<evidence type="ECO:0000256" key="2">
    <source>
        <dbReference type="ARBA" id="ARBA00022490"/>
    </source>
</evidence>
<comment type="function">
    <text evidence="8">Converts seryl-tRNA(Sec) to selenocysteinyl-tRNA(Sec) required for selenoprotein biosynthesis.</text>
</comment>
<dbReference type="InterPro" id="IPR015421">
    <property type="entry name" value="PyrdxlP-dep_Trfase_major"/>
</dbReference>
<evidence type="ECO:0000256" key="5">
    <source>
        <dbReference type="ARBA" id="ARBA00022917"/>
    </source>
</evidence>
<dbReference type="Proteomes" id="UP000574369">
    <property type="component" value="Unassembled WGS sequence"/>
</dbReference>
<proteinExistence type="inferred from homology"/>
<evidence type="ECO:0000313" key="10">
    <source>
        <dbReference type="Proteomes" id="UP000574369"/>
    </source>
</evidence>
<dbReference type="Gene3D" id="3.90.1150.180">
    <property type="match status" value="1"/>
</dbReference>
<comment type="similarity">
    <text evidence="7 8">Belongs to the SelA family.</text>
</comment>
<dbReference type="InterPro" id="IPR004534">
    <property type="entry name" value="SelA_trans"/>
</dbReference>
<gene>
    <name evidence="8" type="primary">selA</name>
    <name evidence="9" type="ORF">FHS28_001438</name>
</gene>
<evidence type="ECO:0000256" key="8">
    <source>
        <dbReference type="HAMAP-Rule" id="MF_00423"/>
    </source>
</evidence>
<reference evidence="9 10" key="1">
    <citation type="submission" date="2020-08" db="EMBL/GenBank/DDBJ databases">
        <title>Genomic Encyclopedia of Type Strains, Phase III (KMG-III): the genomes of soil and plant-associated and newly described type strains.</title>
        <authorList>
            <person name="Whitman W."/>
        </authorList>
    </citation>
    <scope>NUCLEOTIDE SEQUENCE [LARGE SCALE GENOMIC DNA]</scope>
    <source>
        <strain evidence="9 10">CECT 7247</strain>
    </source>
</reference>
<evidence type="ECO:0000256" key="4">
    <source>
        <dbReference type="ARBA" id="ARBA00022898"/>
    </source>
</evidence>
<dbReference type="Gene3D" id="3.40.640.10">
    <property type="entry name" value="Type I PLP-dependent aspartate aminotransferase-like (Major domain)"/>
    <property type="match status" value="1"/>
</dbReference>
<organism evidence="9 10">
    <name type="scientific">Roseateles terrae</name>
    <dbReference type="NCBI Taxonomy" id="431060"/>
    <lineage>
        <taxon>Bacteria</taxon>
        <taxon>Pseudomonadati</taxon>
        <taxon>Pseudomonadota</taxon>
        <taxon>Betaproteobacteria</taxon>
        <taxon>Burkholderiales</taxon>
        <taxon>Sphaerotilaceae</taxon>
        <taxon>Roseateles</taxon>
    </lineage>
</organism>
<accession>A0ABR6GSE1</accession>
<protein>
    <recommendedName>
        <fullName evidence="8">L-seryl-tRNA(Sec) selenium transferase</fullName>
        <ecNumber evidence="8">2.9.1.1</ecNumber>
    </recommendedName>
    <alternativeName>
        <fullName evidence="8">Selenocysteine synthase</fullName>
        <shortName evidence="8">Sec synthase</shortName>
    </alternativeName>
    <alternativeName>
        <fullName evidence="8">Selenocysteinyl-tRNA(Sec) synthase</fullName>
    </alternativeName>
</protein>